<keyword evidence="3 8" id="KW-0808">Transferase</keyword>
<evidence type="ECO:0000259" key="9">
    <source>
        <dbReference type="PROSITE" id="PS51059"/>
    </source>
</evidence>
<dbReference type="GO" id="GO:0005737">
    <property type="term" value="C:cytoplasm"/>
    <property type="evidence" value="ECO:0007669"/>
    <property type="project" value="TreeGrafter"/>
</dbReference>
<evidence type="ECO:0000256" key="1">
    <source>
        <dbReference type="ARBA" id="ARBA00004123"/>
    </source>
</evidence>
<evidence type="ECO:0000256" key="6">
    <source>
        <dbReference type="ARBA" id="ARBA00023242"/>
    </source>
</evidence>
<dbReference type="AlphaFoldDB" id="G3ICA7"/>
<dbReference type="Pfam" id="PF00644">
    <property type="entry name" value="PARP"/>
    <property type="match status" value="1"/>
</dbReference>
<dbReference type="SUPFAM" id="SSF52949">
    <property type="entry name" value="Macro domain-like"/>
    <property type="match status" value="1"/>
</dbReference>
<dbReference type="GO" id="GO:0016779">
    <property type="term" value="F:nucleotidyltransferase activity"/>
    <property type="evidence" value="ECO:0007669"/>
    <property type="project" value="UniProtKB-KW"/>
</dbReference>
<dbReference type="GO" id="GO:1990404">
    <property type="term" value="F:NAD+-protein mono-ADP-ribosyltransferase activity"/>
    <property type="evidence" value="ECO:0007669"/>
    <property type="project" value="TreeGrafter"/>
</dbReference>
<dbReference type="Gene3D" id="3.40.220.10">
    <property type="entry name" value="Leucine Aminopeptidase, subunit E, domain 1"/>
    <property type="match status" value="2"/>
</dbReference>
<proteinExistence type="inferred from homology"/>
<comment type="similarity">
    <text evidence="7">Belongs to the ARTD/PARP family.</text>
</comment>
<evidence type="ECO:0000256" key="2">
    <source>
        <dbReference type="ARBA" id="ARBA00022676"/>
    </source>
</evidence>
<dbReference type="InterPro" id="IPR012317">
    <property type="entry name" value="Poly(ADP-ribose)pol_cat_dom"/>
</dbReference>
<evidence type="ECO:0000256" key="8">
    <source>
        <dbReference type="RuleBase" id="RU362114"/>
    </source>
</evidence>
<comment type="subcellular location">
    <subcellularLocation>
        <location evidence="1">Nucleus</location>
    </subcellularLocation>
</comment>
<reference evidence="11" key="1">
    <citation type="journal article" date="2011" name="Nat. Biotechnol.">
        <title>The genomic sequence of the Chinese hamster ovary (CHO)-K1 cell line.</title>
        <authorList>
            <person name="Xu X."/>
            <person name="Nagarajan H."/>
            <person name="Lewis N.E."/>
            <person name="Pan S."/>
            <person name="Cai Z."/>
            <person name="Liu X."/>
            <person name="Chen W."/>
            <person name="Xie M."/>
            <person name="Wang W."/>
            <person name="Hammond S."/>
            <person name="Andersen M.R."/>
            <person name="Neff N."/>
            <person name="Passarelli B."/>
            <person name="Koh W."/>
            <person name="Fan H.C."/>
            <person name="Wang J."/>
            <person name="Gui Y."/>
            <person name="Lee K.H."/>
            <person name="Betenbaugh M.J."/>
            <person name="Quake S.R."/>
            <person name="Famili I."/>
            <person name="Palsson B.O."/>
            <person name="Wang J."/>
        </authorList>
    </citation>
    <scope>NUCLEOTIDE SEQUENCE [LARGE SCALE GENOMIC DNA]</scope>
    <source>
        <strain evidence="11">CHO K1 cell line</strain>
    </source>
</reference>
<dbReference type="GO" id="GO:0010629">
    <property type="term" value="P:negative regulation of gene expression"/>
    <property type="evidence" value="ECO:0007669"/>
    <property type="project" value="TreeGrafter"/>
</dbReference>
<dbReference type="STRING" id="10029.G3ICA7"/>
<evidence type="ECO:0000256" key="3">
    <source>
        <dbReference type="ARBA" id="ARBA00022679"/>
    </source>
</evidence>
<dbReference type="InterPro" id="IPR043472">
    <property type="entry name" value="Macro_dom-like"/>
</dbReference>
<dbReference type="InParanoid" id="G3ICA7"/>
<dbReference type="Proteomes" id="UP000001075">
    <property type="component" value="Unassembled WGS sequence"/>
</dbReference>
<evidence type="ECO:0000256" key="7">
    <source>
        <dbReference type="ARBA" id="ARBA00024347"/>
    </source>
</evidence>
<dbReference type="SUPFAM" id="SSF56399">
    <property type="entry name" value="ADP-ribosylation"/>
    <property type="match status" value="1"/>
</dbReference>
<organism evidence="10 11">
    <name type="scientific">Cricetulus griseus</name>
    <name type="common">Chinese hamster</name>
    <name type="synonym">Cricetulus barabensis griseus</name>
    <dbReference type="NCBI Taxonomy" id="10029"/>
    <lineage>
        <taxon>Eukaryota</taxon>
        <taxon>Metazoa</taxon>
        <taxon>Chordata</taxon>
        <taxon>Craniata</taxon>
        <taxon>Vertebrata</taxon>
        <taxon>Euteleostomi</taxon>
        <taxon>Mammalia</taxon>
        <taxon>Eutheria</taxon>
        <taxon>Euarchontoglires</taxon>
        <taxon>Glires</taxon>
        <taxon>Rodentia</taxon>
        <taxon>Myomorpha</taxon>
        <taxon>Muroidea</taxon>
        <taxon>Cricetidae</taxon>
        <taxon>Cricetinae</taxon>
        <taxon>Cricetulus</taxon>
    </lineage>
</organism>
<dbReference type="InterPro" id="IPR052056">
    <property type="entry name" value="Mono-ARTD/PARP"/>
</dbReference>
<keyword evidence="4" id="KW-0548">Nucleotidyltransferase</keyword>
<gene>
    <name evidence="10" type="ORF">I79_021300</name>
</gene>
<dbReference type="EMBL" id="JH001905">
    <property type="protein sequence ID" value="EGW08290.1"/>
    <property type="molecule type" value="Genomic_DNA"/>
</dbReference>
<dbReference type="GO" id="GO:0003950">
    <property type="term" value="F:NAD+ poly-ADP-ribosyltransferase activity"/>
    <property type="evidence" value="ECO:0007669"/>
    <property type="project" value="UniProtKB-UniRule"/>
</dbReference>
<keyword evidence="6" id="KW-0539">Nucleus</keyword>
<dbReference type="CDD" id="cd01439">
    <property type="entry name" value="TCCD_inducible_PARP_like"/>
    <property type="match status" value="1"/>
</dbReference>
<accession>G3ICA7</accession>
<dbReference type="GO" id="GO:0070212">
    <property type="term" value="P:protein poly-ADP-ribosylation"/>
    <property type="evidence" value="ECO:0007669"/>
    <property type="project" value="TreeGrafter"/>
</dbReference>
<evidence type="ECO:0000313" key="11">
    <source>
        <dbReference type="Proteomes" id="UP000001075"/>
    </source>
</evidence>
<dbReference type="PANTHER" id="PTHR14453">
    <property type="entry name" value="PARP/ZINC FINGER CCCH TYPE DOMAIN CONTAINING PROTEIN"/>
    <property type="match status" value="1"/>
</dbReference>
<feature type="domain" description="PARP catalytic" evidence="9">
    <location>
        <begin position="128"/>
        <end position="324"/>
    </location>
</feature>
<dbReference type="FunFam" id="3.90.228.10:FF:000008">
    <property type="entry name" value="Poly [ADP-ribose] polymerase"/>
    <property type="match status" value="1"/>
</dbReference>
<dbReference type="PROSITE" id="PS51059">
    <property type="entry name" value="PARP_CATALYTIC"/>
    <property type="match status" value="1"/>
</dbReference>
<name>G3ICA7_CRIGR</name>
<dbReference type="EC" id="2.4.2.-" evidence="8"/>
<protein>
    <recommendedName>
        <fullName evidence="8">Poly [ADP-ribose] polymerase</fullName>
        <shortName evidence="8">PARP</shortName>
        <ecNumber evidence="8">2.4.2.-</ecNumber>
    </recommendedName>
</protein>
<dbReference type="FunCoup" id="G3ICA7">
    <property type="interactions" value="1157"/>
</dbReference>
<evidence type="ECO:0000313" key="10">
    <source>
        <dbReference type="EMBL" id="EGW08290.1"/>
    </source>
</evidence>
<evidence type="ECO:0000256" key="4">
    <source>
        <dbReference type="ARBA" id="ARBA00022695"/>
    </source>
</evidence>
<dbReference type="GO" id="GO:0003714">
    <property type="term" value="F:transcription corepressor activity"/>
    <property type="evidence" value="ECO:0007669"/>
    <property type="project" value="TreeGrafter"/>
</dbReference>
<dbReference type="PANTHER" id="PTHR14453:SF89">
    <property type="entry name" value="PROTEIN MONO-ADP-RIBOSYLTRANSFERASE PARP14"/>
    <property type="match status" value="1"/>
</dbReference>
<keyword evidence="5 8" id="KW-0520">NAD</keyword>
<dbReference type="Gene3D" id="3.90.228.10">
    <property type="match status" value="1"/>
</dbReference>
<evidence type="ECO:0000256" key="5">
    <source>
        <dbReference type="ARBA" id="ARBA00023027"/>
    </source>
</evidence>
<dbReference type="GO" id="GO:0005634">
    <property type="term" value="C:nucleus"/>
    <property type="evidence" value="ECO:0007669"/>
    <property type="project" value="UniProtKB-SubCell"/>
</dbReference>
<sequence>MNIGPILFQVATGDITKEVADVIVNLTKNTFNLKSGVSKAILEGAGQNVEAECSDLGDAQQDPDAVAKATMDAIEEFIQKKAVRSVRKVKVVIFQPHILKIFCDNMKDREKSAPPPQPSMLSTIASEIPANWSDMKQKNLLVVSLQPSDPEYNMVASKFKQTCTNFIIENIKRIQNPSLWRRYQANKKIMDEKNGQGRNESQLFHGTEAGCILHLNSNGFNRSYAGKNAVSYGKGTYFAVKASYSASDTYSKPDANGEKHMYYARVLTGNYTIGNSTLIVPPSRDPYNPTDLYDTVVDNYQNPSIFVVFYDNQAYPEYLITFRR</sequence>
<keyword evidence="2 8" id="KW-0328">Glycosyltransferase</keyword>